<dbReference type="Gene3D" id="3.30.160.20">
    <property type="match status" value="2"/>
</dbReference>
<accession>A0A4Y2J404</accession>
<feature type="compositionally biased region" description="Polar residues" evidence="2">
    <location>
        <begin position="278"/>
        <end position="298"/>
    </location>
</feature>
<protein>
    <submittedName>
        <fullName evidence="4">Microprocessor complex subunit DGCR8</fullName>
    </submittedName>
</protein>
<dbReference type="InterPro" id="IPR014720">
    <property type="entry name" value="dsRBD_dom"/>
</dbReference>
<keyword evidence="1" id="KW-0694">RNA-binding</keyword>
<proteinExistence type="predicted"/>
<dbReference type="GO" id="GO:0020037">
    <property type="term" value="F:heme binding"/>
    <property type="evidence" value="ECO:0007669"/>
    <property type="project" value="InterPro"/>
</dbReference>
<evidence type="ECO:0000259" key="3">
    <source>
        <dbReference type="PROSITE" id="PS50137"/>
    </source>
</evidence>
<evidence type="ECO:0000313" key="5">
    <source>
        <dbReference type="Proteomes" id="UP000499080"/>
    </source>
</evidence>
<dbReference type="OrthoDB" id="112668at2759"/>
<dbReference type="GO" id="GO:0070878">
    <property type="term" value="F:primary miRNA binding"/>
    <property type="evidence" value="ECO:0007669"/>
    <property type="project" value="TreeGrafter"/>
</dbReference>
<feature type="region of interest" description="Disordered" evidence="2">
    <location>
        <begin position="66"/>
        <end position="90"/>
    </location>
</feature>
<dbReference type="SUPFAM" id="SSF54768">
    <property type="entry name" value="dsRNA-binding domain-like"/>
    <property type="match status" value="1"/>
</dbReference>
<dbReference type="Proteomes" id="UP000499080">
    <property type="component" value="Unassembled WGS sequence"/>
</dbReference>
<evidence type="ECO:0000256" key="1">
    <source>
        <dbReference type="PROSITE-ProRule" id="PRU00266"/>
    </source>
</evidence>
<feature type="compositionally biased region" description="Basic and acidic residues" evidence="2">
    <location>
        <begin position="767"/>
        <end position="792"/>
    </location>
</feature>
<dbReference type="GO" id="GO:0070877">
    <property type="term" value="C:microprocessor complex"/>
    <property type="evidence" value="ECO:0007669"/>
    <property type="project" value="InterPro"/>
</dbReference>
<dbReference type="PANTHER" id="PTHR13482:SF3">
    <property type="entry name" value="MICROPROCESSOR COMPLEX SUBUNIT DGCR8"/>
    <property type="match status" value="1"/>
</dbReference>
<dbReference type="EMBL" id="BGPR01003173">
    <property type="protein sequence ID" value="GBM84624.1"/>
    <property type="molecule type" value="Genomic_DNA"/>
</dbReference>
<comment type="caution">
    <text evidence="4">The sequence shown here is derived from an EMBL/GenBank/DDBJ whole genome shotgun (WGS) entry which is preliminary data.</text>
</comment>
<evidence type="ECO:0000313" key="4">
    <source>
        <dbReference type="EMBL" id="GBM84624.1"/>
    </source>
</evidence>
<feature type="domain" description="DRBM" evidence="3">
    <location>
        <begin position="933"/>
        <end position="1000"/>
    </location>
</feature>
<dbReference type="GO" id="GO:0003725">
    <property type="term" value="F:double-stranded RNA binding"/>
    <property type="evidence" value="ECO:0007669"/>
    <property type="project" value="TreeGrafter"/>
</dbReference>
<feature type="region of interest" description="Disordered" evidence="2">
    <location>
        <begin position="468"/>
        <end position="498"/>
    </location>
</feature>
<feature type="compositionally biased region" description="Low complexity" evidence="2">
    <location>
        <begin position="795"/>
        <end position="811"/>
    </location>
</feature>
<feature type="compositionally biased region" description="Polar residues" evidence="2">
    <location>
        <begin position="473"/>
        <end position="496"/>
    </location>
</feature>
<feature type="region of interest" description="Disordered" evidence="2">
    <location>
        <begin position="767"/>
        <end position="825"/>
    </location>
</feature>
<dbReference type="GO" id="GO:0031053">
    <property type="term" value="P:primary miRNA processing"/>
    <property type="evidence" value="ECO:0007669"/>
    <property type="project" value="InterPro"/>
</dbReference>
<reference evidence="4 5" key="1">
    <citation type="journal article" date="2019" name="Sci. Rep.">
        <title>Orb-weaving spider Araneus ventricosus genome elucidates the spidroin gene catalogue.</title>
        <authorList>
            <person name="Kono N."/>
            <person name="Nakamura H."/>
            <person name="Ohtoshi R."/>
            <person name="Moran D.A.P."/>
            <person name="Shinohara A."/>
            <person name="Yoshida Y."/>
            <person name="Fujiwara M."/>
            <person name="Mori M."/>
            <person name="Tomita M."/>
            <person name="Arakawa K."/>
        </authorList>
    </citation>
    <scope>NUCLEOTIDE SEQUENCE [LARGE SCALE GENOMIC DNA]</scope>
</reference>
<feature type="compositionally biased region" description="Basic and acidic residues" evidence="2">
    <location>
        <begin position="255"/>
        <end position="267"/>
    </location>
</feature>
<dbReference type="PROSITE" id="PS50137">
    <property type="entry name" value="DS_RBD"/>
    <property type="match status" value="1"/>
</dbReference>
<feature type="region of interest" description="Disordered" evidence="2">
    <location>
        <begin position="242"/>
        <end position="298"/>
    </location>
</feature>
<feature type="compositionally biased region" description="Polar residues" evidence="2">
    <location>
        <begin position="618"/>
        <end position="631"/>
    </location>
</feature>
<dbReference type="AlphaFoldDB" id="A0A4Y2J404"/>
<dbReference type="Pfam" id="PF00035">
    <property type="entry name" value="dsrm"/>
    <property type="match status" value="1"/>
</dbReference>
<dbReference type="Gene3D" id="3.30.160.590">
    <property type="match status" value="1"/>
</dbReference>
<dbReference type="InterPro" id="IPR040375">
    <property type="entry name" value="DGCR8"/>
</dbReference>
<dbReference type="CDD" id="cd19868">
    <property type="entry name" value="DSRM_DGCR8_rpt2"/>
    <property type="match status" value="1"/>
</dbReference>
<keyword evidence="5" id="KW-1185">Reference proteome</keyword>
<dbReference type="FunFam" id="3.30.160.590:FF:000001">
    <property type="entry name" value="microprocessor complex subunit DGCR8"/>
    <property type="match status" value="1"/>
</dbReference>
<dbReference type="SMART" id="SM00358">
    <property type="entry name" value="DSRM"/>
    <property type="match status" value="1"/>
</dbReference>
<sequence>MCDSKKEVAKESETNVTKTSPLIIRLCSKTANTCLVEGEVPTSDHSVKSELGLNAESLRIAKINKNQPSNKSSHYLKSSTGDNLSPLEKSREVDELKITDCPNVFKYNKSSVSNMLEVQVPKPKRRKLGRDFQEALEQCQSSELPLVMQSSNLHSDSGLDFGHDGGGVATTDDSRMDIEQHFIHDGGVPKSFHSKQTVEKEESGKTVNPAELLSVKAEVEESNNAENCNLFSEQPHCPKNILKGGPLKHNKKKVQRNENSNDAKETENYGSRDFTLNGIPSTLSSDKELQQNTSQDRNTTVAAEIQLTFTSKKSESFHNVDKVSTSQLSSHSFKLDAAEKLGPSEANELKEGVCDLQKRKKSPNKSSQFEDTFSCPFKQFRKENLQTNNSSCQSVNEIPASLYSGDEMDTDDDSVGYLEITELEKMRESLKKQLSQDNDSVDLPACSEKLHKAKAKMVNILAQKDSVCDESNKQTANDNSNCKPSNTNEMVENNSEQRQECFVPKINDQHLVDTSERSLLPQCNTTGKSATETVNELMSVSDTPPLVMQSSNLFLNDGLDNKHGGGGKETSVLKMDIKQEPSLDSDDSKDEDSITQNDDKATDNETFMNGKAVESDDSASNQAGNTSNDVQNGMMEFDILDEFESDDNDGDEDNSDDSDISTDEIDAMLEEGLMQRRSADGNNKEIEHEEKEKVILKVRGRDHFDVLPEGWIEVTHNSGMPIYLHKQSRVCSVSKPYFLGPGSTRKHEIPVSAIPCLHYLRELDKENAQAEEKEKEEIEEKETAEAEERETNGDSVSESVNENSNETKNSVALNEDEKKAATSEKTNVNPAANGIFLAAKLETVKDTKESGSLNYLAVREYCKKRFEFQTITVKRFRTWSGRRKHQKQIKRKQRPFLPDNTKLITCPLLPSDKSSAAGNSAKREFIMNPSGKSPVCILHEYVQHTLRVQPKYIFKELESASTPYGAIVLIDNVEYGYGFGSSKKLAKSDAAKAALEILIPKMKMFSPDKNDCEAQNVDFFDQVRVEDPRVCELSVKAGQPYPYQILLECLKRNYGMGDTEIQFMMKNLKHQKNEFYMKVGKHEISVVCKNKRDGKHRASQAILQKLHPHINSWGSLLRMYGKGSHKTMKEKKEEEQRITELQSQACVNKPNMSILNKLKEEMMKYREKVKSMKPIGKLIPERMECFSTSSSNLKNVEL</sequence>
<feature type="compositionally biased region" description="Polar residues" evidence="2">
    <location>
        <begin position="66"/>
        <end position="83"/>
    </location>
</feature>
<gene>
    <name evidence="4" type="primary">DGCR8</name>
    <name evidence="4" type="ORF">AVEN_226658_1</name>
</gene>
<dbReference type="FunFam" id="3.30.160.20:FF:000021">
    <property type="entry name" value="Microprocessor complex subunit DGCR8"/>
    <property type="match status" value="1"/>
</dbReference>
<dbReference type="GO" id="GO:0042802">
    <property type="term" value="F:identical protein binding"/>
    <property type="evidence" value="ECO:0007669"/>
    <property type="project" value="InterPro"/>
</dbReference>
<name>A0A4Y2J404_ARAVE</name>
<organism evidence="4 5">
    <name type="scientific">Araneus ventricosus</name>
    <name type="common">Orbweaver spider</name>
    <name type="synonym">Epeira ventricosa</name>
    <dbReference type="NCBI Taxonomy" id="182803"/>
    <lineage>
        <taxon>Eukaryota</taxon>
        <taxon>Metazoa</taxon>
        <taxon>Ecdysozoa</taxon>
        <taxon>Arthropoda</taxon>
        <taxon>Chelicerata</taxon>
        <taxon>Arachnida</taxon>
        <taxon>Araneae</taxon>
        <taxon>Araneomorphae</taxon>
        <taxon>Entelegynae</taxon>
        <taxon>Araneoidea</taxon>
        <taxon>Araneidae</taxon>
        <taxon>Araneus</taxon>
    </lineage>
</organism>
<dbReference type="Gene3D" id="2.20.70.10">
    <property type="match status" value="1"/>
</dbReference>
<dbReference type="CDD" id="cd19867">
    <property type="entry name" value="DSRM_DGCR8_rpt1"/>
    <property type="match status" value="1"/>
</dbReference>
<dbReference type="PANTHER" id="PTHR13482">
    <property type="entry name" value="MICRORNA PROCESSOR COMPLEX SUBUNIT DGCR8"/>
    <property type="match status" value="1"/>
</dbReference>
<evidence type="ECO:0000256" key="2">
    <source>
        <dbReference type="SAM" id="MobiDB-lite"/>
    </source>
</evidence>
<feature type="region of interest" description="Disordered" evidence="2">
    <location>
        <begin position="558"/>
        <end position="632"/>
    </location>
</feature>